<dbReference type="Proteomes" id="UP000253426">
    <property type="component" value="Unassembled WGS sequence"/>
</dbReference>
<protein>
    <submittedName>
        <fullName evidence="2">Transglutaminase-like putative cysteine protease</fullName>
    </submittedName>
</protein>
<dbReference type="EMBL" id="QNRR01000007">
    <property type="protein sequence ID" value="RBP41407.1"/>
    <property type="molecule type" value="Genomic_DNA"/>
</dbReference>
<dbReference type="GO" id="GO:0008233">
    <property type="term" value="F:peptidase activity"/>
    <property type="evidence" value="ECO:0007669"/>
    <property type="project" value="UniProtKB-KW"/>
</dbReference>
<evidence type="ECO:0000313" key="2">
    <source>
        <dbReference type="EMBL" id="RBP41407.1"/>
    </source>
</evidence>
<organism evidence="2 3">
    <name type="scientific">Roseimicrobium gellanilyticum</name>
    <dbReference type="NCBI Taxonomy" id="748857"/>
    <lineage>
        <taxon>Bacteria</taxon>
        <taxon>Pseudomonadati</taxon>
        <taxon>Verrucomicrobiota</taxon>
        <taxon>Verrucomicrobiia</taxon>
        <taxon>Verrucomicrobiales</taxon>
        <taxon>Verrucomicrobiaceae</taxon>
        <taxon>Roseimicrobium</taxon>
    </lineage>
</organism>
<accession>A0A366HFV1</accession>
<feature type="domain" description="Transglutaminase-like" evidence="1">
    <location>
        <begin position="176"/>
        <end position="247"/>
    </location>
</feature>
<sequence>MRYEIIHRTIYKYQEPISVGHHLARLAPKNEGRQTLLWHGLDIDPAPSTMAGHTDYFGNRVLFFALHGSHKELVVTAHSRVIVNDPVIPDPLTTPAWETLRDGVRADVLTPDAEAGEFSFPSPFIRPDAVFAKYALTSFIPGRAVLAAAIELNSRMFRDFKFDPKATDVATPILEAFKLRRGVCQDFAQIYIACLRSIGLPVRYVSGYLETLPPPGKPKMVGADASHAWVSVWCGSEHGWVDLDPTNNCLPAARHISVAIGRDFGDVSPLRGVVYGSGEQELKVQVDVKPMPELKLVEATQEKAEDTKP</sequence>
<reference evidence="2 3" key="1">
    <citation type="submission" date="2018-06" db="EMBL/GenBank/DDBJ databases">
        <title>Genomic Encyclopedia of Type Strains, Phase IV (KMG-IV): sequencing the most valuable type-strain genomes for metagenomic binning, comparative biology and taxonomic classification.</title>
        <authorList>
            <person name="Goeker M."/>
        </authorList>
    </citation>
    <scope>NUCLEOTIDE SEQUENCE [LARGE SCALE GENOMIC DNA]</scope>
    <source>
        <strain evidence="2 3">DSM 25532</strain>
    </source>
</reference>
<name>A0A366HFV1_9BACT</name>
<dbReference type="Pfam" id="PF08379">
    <property type="entry name" value="Bact_transglu_N"/>
    <property type="match status" value="1"/>
</dbReference>
<keyword evidence="2" id="KW-0645">Protease</keyword>
<keyword evidence="3" id="KW-1185">Reference proteome</keyword>
<proteinExistence type="predicted"/>
<dbReference type="AlphaFoldDB" id="A0A366HFV1"/>
<dbReference type="Gene3D" id="3.10.620.30">
    <property type="match status" value="1"/>
</dbReference>
<keyword evidence="2" id="KW-0378">Hydrolase</keyword>
<dbReference type="SMART" id="SM00460">
    <property type="entry name" value="TGc"/>
    <property type="match status" value="1"/>
</dbReference>
<dbReference type="InterPro" id="IPR002931">
    <property type="entry name" value="Transglutaminase-like"/>
</dbReference>
<comment type="caution">
    <text evidence="2">The sequence shown here is derived from an EMBL/GenBank/DDBJ whole genome shotgun (WGS) entry which is preliminary data.</text>
</comment>
<evidence type="ECO:0000313" key="3">
    <source>
        <dbReference type="Proteomes" id="UP000253426"/>
    </source>
</evidence>
<dbReference type="RefSeq" id="WP_113960037.1">
    <property type="nucleotide sequence ID" value="NZ_QNRR01000007.1"/>
</dbReference>
<dbReference type="PANTHER" id="PTHR33490:SF7">
    <property type="entry name" value="BLR2979 PROTEIN"/>
    <property type="match status" value="1"/>
</dbReference>
<dbReference type="InterPro" id="IPR038765">
    <property type="entry name" value="Papain-like_cys_pep_sf"/>
</dbReference>
<dbReference type="SUPFAM" id="SSF54001">
    <property type="entry name" value="Cysteine proteinases"/>
    <property type="match status" value="1"/>
</dbReference>
<gene>
    <name evidence="2" type="ORF">DES53_107239</name>
</gene>
<dbReference type="Pfam" id="PF01841">
    <property type="entry name" value="Transglut_core"/>
    <property type="match status" value="1"/>
</dbReference>
<dbReference type="InterPro" id="IPR013589">
    <property type="entry name" value="Bac_transglu_N"/>
</dbReference>
<evidence type="ECO:0000259" key="1">
    <source>
        <dbReference type="SMART" id="SM00460"/>
    </source>
</evidence>
<dbReference type="GO" id="GO:0006508">
    <property type="term" value="P:proteolysis"/>
    <property type="evidence" value="ECO:0007669"/>
    <property type="project" value="UniProtKB-KW"/>
</dbReference>
<dbReference type="PANTHER" id="PTHR33490">
    <property type="entry name" value="BLR5614 PROTEIN-RELATED"/>
    <property type="match status" value="1"/>
</dbReference>
<dbReference type="OrthoDB" id="9787782at2"/>